<dbReference type="Proteomes" id="UP001472677">
    <property type="component" value="Unassembled WGS sequence"/>
</dbReference>
<feature type="compositionally biased region" description="Polar residues" evidence="1">
    <location>
        <begin position="57"/>
        <end position="68"/>
    </location>
</feature>
<sequence>MPEPVGGSIEQQTDLLTIDDGVFPAAIDNTTSHNVAASSEFHSPPLTVTNTASKVLTPRTQSGDTCQGTDDVGSNHRGTIPMSSNGIVHQVPEASGGDTGLFSHSEELNGPVIETGEVPVVESELVVEARDVEARDSAVEAENIRMSDPVIEAGNDSVLADEAVLPDQSPATSSQAIEAVASADRVGHVVCF</sequence>
<protein>
    <submittedName>
        <fullName evidence="2">Uncharacterized protein</fullName>
    </submittedName>
</protein>
<name>A0ABR2DJ74_9ROSI</name>
<dbReference type="EMBL" id="JBBPBM010000024">
    <property type="protein sequence ID" value="KAK8541484.1"/>
    <property type="molecule type" value="Genomic_DNA"/>
</dbReference>
<evidence type="ECO:0000256" key="1">
    <source>
        <dbReference type="SAM" id="MobiDB-lite"/>
    </source>
</evidence>
<evidence type="ECO:0000313" key="2">
    <source>
        <dbReference type="EMBL" id="KAK8541484.1"/>
    </source>
</evidence>
<comment type="caution">
    <text evidence="2">The sequence shown here is derived from an EMBL/GenBank/DDBJ whole genome shotgun (WGS) entry which is preliminary data.</text>
</comment>
<reference evidence="2 3" key="1">
    <citation type="journal article" date="2024" name="G3 (Bethesda)">
        <title>Genome assembly of Hibiscus sabdariffa L. provides insights into metabolisms of medicinal natural products.</title>
        <authorList>
            <person name="Kim T."/>
        </authorList>
    </citation>
    <scope>NUCLEOTIDE SEQUENCE [LARGE SCALE GENOMIC DNA]</scope>
    <source>
        <strain evidence="2">TK-2024</strain>
        <tissue evidence="2">Old leaves</tissue>
    </source>
</reference>
<keyword evidence="3" id="KW-1185">Reference proteome</keyword>
<evidence type="ECO:0000313" key="3">
    <source>
        <dbReference type="Proteomes" id="UP001472677"/>
    </source>
</evidence>
<organism evidence="2 3">
    <name type="scientific">Hibiscus sabdariffa</name>
    <name type="common">roselle</name>
    <dbReference type="NCBI Taxonomy" id="183260"/>
    <lineage>
        <taxon>Eukaryota</taxon>
        <taxon>Viridiplantae</taxon>
        <taxon>Streptophyta</taxon>
        <taxon>Embryophyta</taxon>
        <taxon>Tracheophyta</taxon>
        <taxon>Spermatophyta</taxon>
        <taxon>Magnoliopsida</taxon>
        <taxon>eudicotyledons</taxon>
        <taxon>Gunneridae</taxon>
        <taxon>Pentapetalae</taxon>
        <taxon>rosids</taxon>
        <taxon>malvids</taxon>
        <taxon>Malvales</taxon>
        <taxon>Malvaceae</taxon>
        <taxon>Malvoideae</taxon>
        <taxon>Hibiscus</taxon>
    </lineage>
</organism>
<gene>
    <name evidence="2" type="ORF">V6N12_014118</name>
</gene>
<feature type="region of interest" description="Disordered" evidence="1">
    <location>
        <begin position="57"/>
        <end position="83"/>
    </location>
</feature>
<proteinExistence type="predicted"/>
<accession>A0ABR2DJ74</accession>